<evidence type="ECO:0000313" key="3">
    <source>
        <dbReference type="Proteomes" id="UP000001593"/>
    </source>
</evidence>
<organism evidence="2 3">
    <name type="scientific">Nematostella vectensis</name>
    <name type="common">Starlet sea anemone</name>
    <dbReference type="NCBI Taxonomy" id="45351"/>
    <lineage>
        <taxon>Eukaryota</taxon>
        <taxon>Metazoa</taxon>
        <taxon>Cnidaria</taxon>
        <taxon>Anthozoa</taxon>
        <taxon>Hexacorallia</taxon>
        <taxon>Actiniaria</taxon>
        <taxon>Edwardsiidae</taxon>
        <taxon>Nematostella</taxon>
    </lineage>
</organism>
<dbReference type="PANTHER" id="PTHR13627:SF32">
    <property type="entry name" value="AGAP006029-PA"/>
    <property type="match status" value="1"/>
</dbReference>
<name>A7S582_NEMVE</name>
<dbReference type="Proteomes" id="UP000001593">
    <property type="component" value="Unassembled WGS sequence"/>
</dbReference>
<dbReference type="PANTHER" id="PTHR13627">
    <property type="entry name" value="FUKUTIN RELATED PROTEIN"/>
    <property type="match status" value="1"/>
</dbReference>
<dbReference type="InterPro" id="IPR052613">
    <property type="entry name" value="LicD_transferase"/>
</dbReference>
<dbReference type="Pfam" id="PF04991">
    <property type="entry name" value="LicD"/>
    <property type="match status" value="1"/>
</dbReference>
<gene>
    <name evidence="2" type="ORF">NEMVEDRAFT_v1g207003</name>
</gene>
<protein>
    <recommendedName>
        <fullName evidence="1">LicD/FKTN/FKRP nucleotidyltransferase domain-containing protein</fullName>
    </recommendedName>
</protein>
<dbReference type="STRING" id="45351.A7S582"/>
<sequence>MELPHWLMYGSIYGAMRYDAPLPWDNDVDMGMRREDFDSIDFMEFSAKFKAAGIEFRNGLAQAGKFHFTKIGGKLEVDLFLFRDYGGVLWRTGIEPWLLYVHYRRHHTFPTWLVKLPLPKTKFGSFEIGLPRGEFEILKHLYPDDWWKVVKPQACHDT</sequence>
<reference evidence="2 3" key="1">
    <citation type="journal article" date="2007" name="Science">
        <title>Sea anemone genome reveals ancestral eumetazoan gene repertoire and genomic organization.</title>
        <authorList>
            <person name="Putnam N.H."/>
            <person name="Srivastava M."/>
            <person name="Hellsten U."/>
            <person name="Dirks B."/>
            <person name="Chapman J."/>
            <person name="Salamov A."/>
            <person name="Terry A."/>
            <person name="Shapiro H."/>
            <person name="Lindquist E."/>
            <person name="Kapitonov V.V."/>
            <person name="Jurka J."/>
            <person name="Genikhovich G."/>
            <person name="Grigoriev I.V."/>
            <person name="Lucas S.M."/>
            <person name="Steele R.E."/>
            <person name="Finnerty J.R."/>
            <person name="Technau U."/>
            <person name="Martindale M.Q."/>
            <person name="Rokhsar D.S."/>
        </authorList>
    </citation>
    <scope>NUCLEOTIDE SEQUENCE [LARGE SCALE GENOMIC DNA]</scope>
    <source>
        <strain evidence="3">CH2 X CH6</strain>
    </source>
</reference>
<accession>A7S582</accession>
<proteinExistence type="predicted"/>
<dbReference type="HOGENOM" id="CLU_092190_0_0_1"/>
<evidence type="ECO:0000259" key="1">
    <source>
        <dbReference type="Pfam" id="PF04991"/>
    </source>
</evidence>
<dbReference type="AlphaFoldDB" id="A7S582"/>
<dbReference type="KEGG" id="nve:5512952"/>
<dbReference type="InParanoid" id="A7S582"/>
<evidence type="ECO:0000313" key="2">
    <source>
        <dbReference type="EMBL" id="EDO41158.1"/>
    </source>
</evidence>
<dbReference type="PhylomeDB" id="A7S582"/>
<dbReference type="EMBL" id="DS469581">
    <property type="protein sequence ID" value="EDO41158.1"/>
    <property type="molecule type" value="Genomic_DNA"/>
</dbReference>
<dbReference type="OMA" id="WLMYGSV"/>
<dbReference type="OrthoDB" id="444255at2759"/>
<feature type="domain" description="LicD/FKTN/FKRP nucleotidyltransferase" evidence="1">
    <location>
        <begin position="2"/>
        <end position="38"/>
    </location>
</feature>
<dbReference type="InterPro" id="IPR007074">
    <property type="entry name" value="LicD/FKTN/FKRP_NTP_transf"/>
</dbReference>
<keyword evidence="3" id="KW-1185">Reference proteome</keyword>
<dbReference type="GO" id="GO:0009100">
    <property type="term" value="P:glycoprotein metabolic process"/>
    <property type="evidence" value="ECO:0007669"/>
    <property type="project" value="UniProtKB-ARBA"/>
</dbReference>